<evidence type="ECO:0000256" key="1">
    <source>
        <dbReference type="SAM" id="MobiDB-lite"/>
    </source>
</evidence>
<feature type="region of interest" description="Disordered" evidence="1">
    <location>
        <begin position="75"/>
        <end position="142"/>
    </location>
</feature>
<feature type="compositionally biased region" description="Polar residues" evidence="1">
    <location>
        <begin position="188"/>
        <end position="205"/>
    </location>
</feature>
<gene>
    <name evidence="2" type="ORF">NDU88_006827</name>
</gene>
<keyword evidence="3" id="KW-1185">Reference proteome</keyword>
<evidence type="ECO:0000313" key="2">
    <source>
        <dbReference type="EMBL" id="KAJ1154070.1"/>
    </source>
</evidence>
<feature type="region of interest" description="Disordered" evidence="1">
    <location>
        <begin position="161"/>
        <end position="215"/>
    </location>
</feature>
<dbReference type="EMBL" id="JANPWB010000009">
    <property type="protein sequence ID" value="KAJ1154070.1"/>
    <property type="molecule type" value="Genomic_DNA"/>
</dbReference>
<name>A0AAV7RT58_PLEWA</name>
<proteinExistence type="predicted"/>
<evidence type="ECO:0000313" key="3">
    <source>
        <dbReference type="Proteomes" id="UP001066276"/>
    </source>
</evidence>
<organism evidence="2 3">
    <name type="scientific">Pleurodeles waltl</name>
    <name type="common">Iberian ribbed newt</name>
    <dbReference type="NCBI Taxonomy" id="8319"/>
    <lineage>
        <taxon>Eukaryota</taxon>
        <taxon>Metazoa</taxon>
        <taxon>Chordata</taxon>
        <taxon>Craniata</taxon>
        <taxon>Vertebrata</taxon>
        <taxon>Euteleostomi</taxon>
        <taxon>Amphibia</taxon>
        <taxon>Batrachia</taxon>
        <taxon>Caudata</taxon>
        <taxon>Salamandroidea</taxon>
        <taxon>Salamandridae</taxon>
        <taxon>Pleurodelinae</taxon>
        <taxon>Pleurodeles</taxon>
    </lineage>
</organism>
<reference evidence="2" key="1">
    <citation type="journal article" date="2022" name="bioRxiv">
        <title>Sequencing and chromosome-scale assembly of the giantPleurodeles waltlgenome.</title>
        <authorList>
            <person name="Brown T."/>
            <person name="Elewa A."/>
            <person name="Iarovenko S."/>
            <person name="Subramanian E."/>
            <person name="Araus A.J."/>
            <person name="Petzold A."/>
            <person name="Susuki M."/>
            <person name="Suzuki K.-i.T."/>
            <person name="Hayashi T."/>
            <person name="Toyoda A."/>
            <person name="Oliveira C."/>
            <person name="Osipova E."/>
            <person name="Leigh N.D."/>
            <person name="Simon A."/>
            <person name="Yun M.H."/>
        </authorList>
    </citation>
    <scope>NUCLEOTIDE SEQUENCE</scope>
    <source>
        <strain evidence="2">20211129_DDA</strain>
        <tissue evidence="2">Liver</tissue>
    </source>
</reference>
<sequence>MPEERGPDHHSNDYWPSDVTAVACPQLGPTSHLSTLWPQISPPLTCAARYYGTLPECHSTPCVAPMLRHQRTLSPQVSPFTPHRSLLASPSGQAQDSLPSTSPAQQISESLRDSPVPPTAGNAHPGQRQARPGPTPPSWAPQPCFLTSANQVLCILPRGPAGHPSCASESTRRRRGPPSPPAAAISTGEGNTASPSQRPSASHGSSAGCLPAGPPHYSRVDAGPTCICPGAPAGR</sequence>
<protein>
    <submittedName>
        <fullName evidence="2">Uncharacterized protein</fullName>
    </submittedName>
</protein>
<dbReference type="Proteomes" id="UP001066276">
    <property type="component" value="Chromosome 5"/>
</dbReference>
<feature type="compositionally biased region" description="Polar residues" evidence="1">
    <location>
        <begin position="88"/>
        <end position="109"/>
    </location>
</feature>
<dbReference type="AlphaFoldDB" id="A0AAV7RT58"/>
<comment type="caution">
    <text evidence="2">The sequence shown here is derived from an EMBL/GenBank/DDBJ whole genome shotgun (WGS) entry which is preliminary data.</text>
</comment>
<accession>A0AAV7RT58</accession>